<dbReference type="EMBL" id="JAIWYP010000015">
    <property type="protein sequence ID" value="KAH3701098.1"/>
    <property type="molecule type" value="Genomic_DNA"/>
</dbReference>
<dbReference type="AlphaFoldDB" id="A0A9D3YN17"/>
<evidence type="ECO:0000256" key="2">
    <source>
        <dbReference type="ARBA" id="ARBA00007018"/>
    </source>
</evidence>
<keyword evidence="6" id="KW-0862">Zinc</keyword>
<evidence type="ECO:0000256" key="5">
    <source>
        <dbReference type="ARBA" id="ARBA00023136"/>
    </source>
</evidence>
<feature type="transmembrane region" description="Helical" evidence="7">
    <location>
        <begin position="296"/>
        <end position="320"/>
    </location>
</feature>
<keyword evidence="3 7" id="KW-0812">Transmembrane</keyword>
<dbReference type="PANTHER" id="PTHR20855:SF141">
    <property type="entry name" value="MEMBRANE PROGESTIN RECEPTOR GAMMA-B-LIKE"/>
    <property type="match status" value="1"/>
</dbReference>
<dbReference type="InterPro" id="IPR004254">
    <property type="entry name" value="AdipoR/HlyIII-related"/>
</dbReference>
<name>A0A9D3YN17_DREPO</name>
<proteinExistence type="inferred from homology"/>
<dbReference type="Proteomes" id="UP000828390">
    <property type="component" value="Unassembled WGS sequence"/>
</dbReference>
<protein>
    <submittedName>
        <fullName evidence="8">Uncharacterized protein</fullName>
    </submittedName>
</protein>
<gene>
    <name evidence="8" type="ORF">DPMN_076082</name>
</gene>
<evidence type="ECO:0000256" key="7">
    <source>
        <dbReference type="SAM" id="Phobius"/>
    </source>
</evidence>
<dbReference type="Pfam" id="PF03006">
    <property type="entry name" value="HlyIII"/>
    <property type="match status" value="1"/>
</dbReference>
<evidence type="ECO:0000313" key="8">
    <source>
        <dbReference type="EMBL" id="KAH3701098.1"/>
    </source>
</evidence>
<keyword evidence="4 7" id="KW-1133">Transmembrane helix</keyword>
<keyword evidence="9" id="KW-1185">Reference proteome</keyword>
<organism evidence="8 9">
    <name type="scientific">Dreissena polymorpha</name>
    <name type="common">Zebra mussel</name>
    <name type="synonym">Mytilus polymorpha</name>
    <dbReference type="NCBI Taxonomy" id="45954"/>
    <lineage>
        <taxon>Eukaryota</taxon>
        <taxon>Metazoa</taxon>
        <taxon>Spiralia</taxon>
        <taxon>Lophotrochozoa</taxon>
        <taxon>Mollusca</taxon>
        <taxon>Bivalvia</taxon>
        <taxon>Autobranchia</taxon>
        <taxon>Heteroconchia</taxon>
        <taxon>Euheterodonta</taxon>
        <taxon>Imparidentia</taxon>
        <taxon>Neoheterodontei</taxon>
        <taxon>Myida</taxon>
        <taxon>Dreissenoidea</taxon>
        <taxon>Dreissenidae</taxon>
        <taxon>Dreissena</taxon>
    </lineage>
</organism>
<feature type="binding site" evidence="6">
    <location>
        <position position="106"/>
    </location>
    <ligand>
        <name>Zn(2+)</name>
        <dbReference type="ChEBI" id="CHEBI:29105"/>
    </ligand>
</feature>
<comment type="subcellular location">
    <subcellularLocation>
        <location evidence="1">Membrane</location>
        <topology evidence="1">Multi-pass membrane protein</topology>
    </subcellularLocation>
</comment>
<evidence type="ECO:0000256" key="4">
    <source>
        <dbReference type="ARBA" id="ARBA00022989"/>
    </source>
</evidence>
<evidence type="ECO:0000256" key="3">
    <source>
        <dbReference type="ARBA" id="ARBA00022692"/>
    </source>
</evidence>
<evidence type="ECO:0000256" key="6">
    <source>
        <dbReference type="PIRSR" id="PIRSR604254-1"/>
    </source>
</evidence>
<reference evidence="8" key="2">
    <citation type="submission" date="2020-11" db="EMBL/GenBank/DDBJ databases">
        <authorList>
            <person name="McCartney M.A."/>
            <person name="Auch B."/>
            <person name="Kono T."/>
            <person name="Mallez S."/>
            <person name="Becker A."/>
            <person name="Gohl D.M."/>
            <person name="Silverstein K.A.T."/>
            <person name="Koren S."/>
            <person name="Bechman K.B."/>
            <person name="Herman A."/>
            <person name="Abrahante J.E."/>
            <person name="Garbe J."/>
        </authorList>
    </citation>
    <scope>NUCLEOTIDE SEQUENCE</scope>
    <source>
        <strain evidence="8">Duluth1</strain>
        <tissue evidence="8">Whole animal</tissue>
    </source>
</reference>
<accession>A0A9D3YN17</accession>
<dbReference type="GO" id="GO:0016020">
    <property type="term" value="C:membrane"/>
    <property type="evidence" value="ECO:0007669"/>
    <property type="project" value="UniProtKB-SubCell"/>
</dbReference>
<dbReference type="PANTHER" id="PTHR20855">
    <property type="entry name" value="ADIPOR/PROGESTIN RECEPTOR-RELATED"/>
    <property type="match status" value="1"/>
</dbReference>
<feature type="transmembrane region" description="Helical" evidence="7">
    <location>
        <begin position="219"/>
        <end position="237"/>
    </location>
</feature>
<comment type="similarity">
    <text evidence="2">Belongs to the ADIPOR family.</text>
</comment>
<comment type="caution">
    <text evidence="8">The sequence shown here is derived from an EMBL/GenBank/DDBJ whole genome shotgun (WGS) entry which is preliminary data.</text>
</comment>
<keyword evidence="6" id="KW-0479">Metal-binding</keyword>
<feature type="transmembrane region" description="Helical" evidence="7">
    <location>
        <begin position="120"/>
        <end position="143"/>
    </location>
</feature>
<evidence type="ECO:0000256" key="1">
    <source>
        <dbReference type="ARBA" id="ARBA00004141"/>
    </source>
</evidence>
<sequence length="327" mass="37492">MFVAGATGLGGPLYHREQMPEDFHESFIDKGYRSPKSSPFQCVLSVFDTTNETLNFWTHFLPSWYFMWVIRDLSDTLDFRHDSFTWPLLAYLCMCCIYPLASSVAHTFNTMSDNARHICFFLDYSAISASAFAVAIAYRAYSFPDELRFTFPGDWFVPAAFINSLFCILVSCKTRLMPHSITRKIMRISALGWPCVFSTFPLTYRLLSGTLCEMTLTSTYYHAVSILMMYVAGFLYGTHFPERLFPGRFDIIGHSHQLFHMCTILGTMNQIQAILYDMKEKKRDLIENWEFKSASTSIGLVGFILMVNTVIVAVYSVILYTKKTKSA</sequence>
<dbReference type="GO" id="GO:0038023">
    <property type="term" value="F:signaling receptor activity"/>
    <property type="evidence" value="ECO:0007669"/>
    <property type="project" value="TreeGrafter"/>
</dbReference>
<feature type="transmembrane region" description="Helical" evidence="7">
    <location>
        <begin position="88"/>
        <end position="108"/>
    </location>
</feature>
<dbReference type="OrthoDB" id="529367at2759"/>
<feature type="binding site" evidence="6">
    <location>
        <position position="256"/>
    </location>
    <ligand>
        <name>Zn(2+)</name>
        <dbReference type="ChEBI" id="CHEBI:29105"/>
    </ligand>
</feature>
<feature type="transmembrane region" description="Helical" evidence="7">
    <location>
        <begin position="155"/>
        <end position="176"/>
    </location>
</feature>
<reference evidence="8" key="1">
    <citation type="journal article" date="2019" name="bioRxiv">
        <title>The Genome of the Zebra Mussel, Dreissena polymorpha: A Resource for Invasive Species Research.</title>
        <authorList>
            <person name="McCartney M.A."/>
            <person name="Auch B."/>
            <person name="Kono T."/>
            <person name="Mallez S."/>
            <person name="Zhang Y."/>
            <person name="Obille A."/>
            <person name="Becker A."/>
            <person name="Abrahante J.E."/>
            <person name="Garbe J."/>
            <person name="Badalamenti J.P."/>
            <person name="Herman A."/>
            <person name="Mangelson H."/>
            <person name="Liachko I."/>
            <person name="Sullivan S."/>
            <person name="Sone E.D."/>
            <person name="Koren S."/>
            <person name="Silverstein K.A.T."/>
            <person name="Beckman K.B."/>
            <person name="Gohl D.M."/>
        </authorList>
    </citation>
    <scope>NUCLEOTIDE SEQUENCE</scope>
    <source>
        <strain evidence="8">Duluth1</strain>
        <tissue evidence="8">Whole animal</tissue>
    </source>
</reference>
<evidence type="ECO:0000313" key="9">
    <source>
        <dbReference type="Proteomes" id="UP000828390"/>
    </source>
</evidence>
<keyword evidence="5 7" id="KW-0472">Membrane</keyword>
<feature type="binding site" evidence="6">
    <location>
        <position position="260"/>
    </location>
    <ligand>
        <name>Zn(2+)</name>
        <dbReference type="ChEBI" id="CHEBI:29105"/>
    </ligand>
</feature>
<dbReference type="GO" id="GO:0046872">
    <property type="term" value="F:metal ion binding"/>
    <property type="evidence" value="ECO:0007669"/>
    <property type="project" value="UniProtKB-KW"/>
</dbReference>